<name>A0A0A9GLJ3_ARUDO</name>
<dbReference type="AlphaFoldDB" id="A0A0A9GLJ3"/>
<protein>
    <submittedName>
        <fullName evidence="1">Uncharacterized protein</fullName>
    </submittedName>
</protein>
<reference evidence="1" key="2">
    <citation type="journal article" date="2015" name="Data Brief">
        <title>Shoot transcriptome of the giant reed, Arundo donax.</title>
        <authorList>
            <person name="Barrero R.A."/>
            <person name="Guerrero F.D."/>
            <person name="Moolhuijzen P."/>
            <person name="Goolsby J.A."/>
            <person name="Tidwell J."/>
            <person name="Bellgard S.E."/>
            <person name="Bellgard M.I."/>
        </authorList>
    </citation>
    <scope>NUCLEOTIDE SEQUENCE</scope>
    <source>
        <tissue evidence="1">Shoot tissue taken approximately 20 cm above the soil surface</tissue>
    </source>
</reference>
<sequence length="44" mass="5014">MCLIFDLMPHELQLFKKSVFHCTTASLINGCIMDMKKLLSLVLS</sequence>
<accession>A0A0A9GLJ3</accession>
<proteinExistence type="predicted"/>
<evidence type="ECO:0000313" key="1">
    <source>
        <dbReference type="EMBL" id="JAE25985.1"/>
    </source>
</evidence>
<dbReference type="EMBL" id="GBRH01171911">
    <property type="protein sequence ID" value="JAE25985.1"/>
    <property type="molecule type" value="Transcribed_RNA"/>
</dbReference>
<reference evidence="1" key="1">
    <citation type="submission" date="2014-09" db="EMBL/GenBank/DDBJ databases">
        <authorList>
            <person name="Magalhaes I.L.F."/>
            <person name="Oliveira U."/>
            <person name="Santos F.R."/>
            <person name="Vidigal T.H.D.A."/>
            <person name="Brescovit A.D."/>
            <person name="Santos A.J."/>
        </authorList>
    </citation>
    <scope>NUCLEOTIDE SEQUENCE</scope>
    <source>
        <tissue evidence="1">Shoot tissue taken approximately 20 cm above the soil surface</tissue>
    </source>
</reference>
<organism evidence="1">
    <name type="scientific">Arundo donax</name>
    <name type="common">Giant reed</name>
    <name type="synonym">Donax arundinaceus</name>
    <dbReference type="NCBI Taxonomy" id="35708"/>
    <lineage>
        <taxon>Eukaryota</taxon>
        <taxon>Viridiplantae</taxon>
        <taxon>Streptophyta</taxon>
        <taxon>Embryophyta</taxon>
        <taxon>Tracheophyta</taxon>
        <taxon>Spermatophyta</taxon>
        <taxon>Magnoliopsida</taxon>
        <taxon>Liliopsida</taxon>
        <taxon>Poales</taxon>
        <taxon>Poaceae</taxon>
        <taxon>PACMAD clade</taxon>
        <taxon>Arundinoideae</taxon>
        <taxon>Arundineae</taxon>
        <taxon>Arundo</taxon>
    </lineage>
</organism>